<protein>
    <recommendedName>
        <fullName evidence="10">Protein transport protein sec16</fullName>
    </recommendedName>
</protein>
<reference evidence="14" key="1">
    <citation type="journal article" date="2020" name="Stud. Mycol.">
        <title>101 Dothideomycetes genomes: a test case for predicting lifestyles and emergence of pathogens.</title>
        <authorList>
            <person name="Haridas S."/>
            <person name="Albert R."/>
            <person name="Binder M."/>
            <person name="Bloem J."/>
            <person name="Labutti K."/>
            <person name="Salamov A."/>
            <person name="Andreopoulos B."/>
            <person name="Baker S."/>
            <person name="Barry K."/>
            <person name="Bills G."/>
            <person name="Bluhm B."/>
            <person name="Cannon C."/>
            <person name="Castanera R."/>
            <person name="Culley D."/>
            <person name="Daum C."/>
            <person name="Ezra D."/>
            <person name="Gonzalez J."/>
            <person name="Henrissat B."/>
            <person name="Kuo A."/>
            <person name="Liang C."/>
            <person name="Lipzen A."/>
            <person name="Lutzoni F."/>
            <person name="Magnuson J."/>
            <person name="Mondo S."/>
            <person name="Nolan M."/>
            <person name="Ohm R."/>
            <person name="Pangilinan J."/>
            <person name="Park H.-J."/>
            <person name="Ramirez L."/>
            <person name="Alfaro M."/>
            <person name="Sun H."/>
            <person name="Tritt A."/>
            <person name="Yoshinaga Y."/>
            <person name="Zwiers L.-H."/>
            <person name="Turgeon B."/>
            <person name="Goodwin S."/>
            <person name="Spatafora J."/>
            <person name="Crous P."/>
            <person name="Grigoriev I."/>
        </authorList>
    </citation>
    <scope>NUCLEOTIDE SEQUENCE</scope>
    <source>
        <strain evidence="14">CBS 207.26</strain>
    </source>
</reference>
<dbReference type="GO" id="GO:0005789">
    <property type="term" value="C:endoplasmic reticulum membrane"/>
    <property type="evidence" value="ECO:0007669"/>
    <property type="project" value="UniProtKB-SubCell"/>
</dbReference>
<feature type="compositionally biased region" description="Polar residues" evidence="11">
    <location>
        <begin position="1793"/>
        <end position="1802"/>
    </location>
</feature>
<feature type="region of interest" description="Disordered" evidence="11">
    <location>
        <begin position="1689"/>
        <end position="1834"/>
    </location>
</feature>
<feature type="compositionally biased region" description="Pro residues" evidence="11">
    <location>
        <begin position="681"/>
        <end position="691"/>
    </location>
</feature>
<feature type="compositionally biased region" description="Acidic residues" evidence="11">
    <location>
        <begin position="747"/>
        <end position="758"/>
    </location>
</feature>
<sequence>MENEDGPNFSYAYGRTSATPAPSWNPALRPNAENAQSAAPIQKPSEPSSGAVLEPETIPAGSEAQVDELPTAPALPPHPSSSIFDTELTSDDDFFDRYGAPDIPQAIPQSPINEINRAGSGAAAEEVLANNGQQSIESGAPAFQGASEGLNGTPVPIQGKKATENGDTIEDHPPAENYEHQGETTLLEEAVTESSKIPLVANSEATTDDWGSSGEVFDLGGKPQDAPISTPQAEAVGTTVGDQVVGNTTIRGNTGEGIEGGTTEEQDFFGSNKNPTVESQEPTPRAPGSHVRQPSKAKAAAGDDSMWDLALDDDFLPDHDDAVAPFELDDDGFLEDELSQPGPAPTQQIQSSSSTASRYAPQAAHAPKPASNAYGLQGPQFTDFSQMDQKKPMATPTVAYGAYNQSSPYQQQAQRHAMTSSAQSFVDKAKGGYHSPYDLPEDIVTTRKRPAVHHATISPVQPAPPPPRSSSMYANTSAGAPRPPPPSNMSASSLSPPSSSHSMKSPMSGMPPNAPPKPAATSKGSSSDFFAELPVTSKPKPSGRYTPQQNTATPVPPPGHFTPPHFPPKERTSSWSSLRNEVLPDTTNLISELQQPERLPVFPDLPAPARSNSLPVPQPAPAPPSAPPRYSPAPPPSAPSANARYSPVPPAALAASSRYSPAPPQQPNQGPAHNRYVSEPPVGPSRPPAQPYAPRTSSPLAYHTHPEDQQQPSQVAQEHTAHHVPGHHVMHSADGVPRVPLGHPLEEVSEIEEQEQEQEAATVPPMTARSGTPPLRSSPSSTIGSPRKRTNYTPQYQPGPLAASNMPPPRRSQSQSPGATMKNPLHSVSSIDRPASMHGPTSPSSGFGAQNVIHNVANIIPHRRQISHEFEYIAPQDERAADPLGRWKGYPIFKWGLGGTVVTSFPKQIPRYGGGSSVPMMKCSPGEVKLQSIKEALPLPDDIPKFPGPLKSKSKKKDISTWLGLRIEGLESQLKMPGLEHTMNPEAVKRLEERVLLWKIMQVFVDNDGHLEGNANTESAVRKVLSPEEVDPSADSSTSFATRADLVGISRSNTSAVQAEPVDPRAVEELRILLTKGDREKAVWHAVDQRLWAHAMLLSSTLNKDIWKQVVQEFVRKEVKKVGYNNQPLSVLYEIFAGNWEDCIDELVPASARAGFQMMTTDGAGSTQNVLQGLDKWRETLCLVLSNRSESDVQALVSLGKLLAGYGRVEAAHICFIFARGATYVGGVDDPQSDIVLLGADHRLNPLDMGSDLESVLLTEVYEFALSLSAPGGSYVIPHLQTYKLTHAYALAEYGYRTEAQAYCDSVATAMKSTTRISPYYNASFIASLDDLSKRLSQSPKDPSSSWISKPSMDKVSTTLLSKFNSFIAGDDEDAASNHSGGNDVGPFAKIAGNTPTISPSHSSADLYGAYSSYGGAAASPSGPPANSRYAPTNAYAPRGSLDQGRSRYEPQGRPSLESAEGSFRQTSDSHLLSPQLSGPYTPSQPQHSPPSQRTQAPKAQYSPLKQDGMAPLASYGSPYQPTPPAEESVPSFGGYQPPQTSFDGRPASPPSEPAHTSGGYEPPSMGYAPPFYQPYQADDEEEGSPIEQPKKKKSFMDDDDDDDFASRAAALKQQQKAEADRHADEAFRKAAEADEAKAKAAEAAKKSGGWFGGWFKKDANAAPGPIKAKLGEENSFVYDPELKKWVNKKAGAEQATRPMATPPPPKSGPPGRSVSGNSVAANHAMGQLGSSLPGSGPPSRPPTSNPQRSSSMPPPMSGAQSRASTPGIPSDSEGKPPTLMPPNLGSGPPSRPSTGMSNASSIEDLIGAPQARKGGTVKKGKRGGRYVDVMAKP</sequence>
<dbReference type="InterPro" id="IPR024298">
    <property type="entry name" value="Sec16_Sec23-bd"/>
</dbReference>
<evidence type="ECO:0000313" key="15">
    <source>
        <dbReference type="Proteomes" id="UP000800200"/>
    </source>
</evidence>
<evidence type="ECO:0000259" key="12">
    <source>
        <dbReference type="Pfam" id="PF12931"/>
    </source>
</evidence>
<feature type="compositionally biased region" description="Pro residues" evidence="11">
    <location>
        <begin position="616"/>
        <end position="638"/>
    </location>
</feature>
<organism evidence="14 15">
    <name type="scientific">Zopfia rhizophila CBS 207.26</name>
    <dbReference type="NCBI Taxonomy" id="1314779"/>
    <lineage>
        <taxon>Eukaryota</taxon>
        <taxon>Fungi</taxon>
        <taxon>Dikarya</taxon>
        <taxon>Ascomycota</taxon>
        <taxon>Pezizomycotina</taxon>
        <taxon>Dothideomycetes</taxon>
        <taxon>Dothideomycetes incertae sedis</taxon>
        <taxon>Zopfiaceae</taxon>
        <taxon>Zopfia</taxon>
    </lineage>
</organism>
<dbReference type="Gene3D" id="1.25.40.1030">
    <property type="match status" value="1"/>
</dbReference>
<feature type="compositionally biased region" description="Pro residues" evidence="11">
    <location>
        <begin position="1736"/>
        <end position="1745"/>
    </location>
</feature>
<evidence type="ECO:0000256" key="6">
    <source>
        <dbReference type="ARBA" id="ARBA00022927"/>
    </source>
</evidence>
<feature type="compositionally biased region" description="Polar residues" evidence="11">
    <location>
        <begin position="573"/>
        <end position="594"/>
    </location>
</feature>
<dbReference type="CDD" id="cd09233">
    <property type="entry name" value="ACE1-Sec16-like"/>
    <property type="match status" value="1"/>
</dbReference>
<keyword evidence="15" id="KW-1185">Reference proteome</keyword>
<dbReference type="GO" id="GO:0016192">
    <property type="term" value="P:vesicle-mediated transport"/>
    <property type="evidence" value="ECO:0007669"/>
    <property type="project" value="UniProtKB-KW"/>
</dbReference>
<dbReference type="GO" id="GO:0070973">
    <property type="term" value="P:protein localization to endoplasmic reticulum exit site"/>
    <property type="evidence" value="ECO:0007669"/>
    <property type="project" value="TreeGrafter"/>
</dbReference>
<feature type="domain" description="Sec16 central conserved" evidence="13">
    <location>
        <begin position="891"/>
        <end position="1009"/>
    </location>
</feature>
<dbReference type="GO" id="GO:0007030">
    <property type="term" value="P:Golgi organization"/>
    <property type="evidence" value="ECO:0007669"/>
    <property type="project" value="TreeGrafter"/>
</dbReference>
<feature type="compositionally biased region" description="Polar residues" evidence="11">
    <location>
        <begin position="839"/>
        <end position="848"/>
    </location>
</feature>
<evidence type="ECO:0000256" key="7">
    <source>
        <dbReference type="ARBA" id="ARBA00023006"/>
    </source>
</evidence>
<feature type="compositionally biased region" description="Polar residues" evidence="11">
    <location>
        <begin position="1464"/>
        <end position="1482"/>
    </location>
</feature>
<keyword evidence="4 10" id="KW-0256">Endoplasmic reticulum</keyword>
<evidence type="ECO:0000256" key="9">
    <source>
        <dbReference type="ARBA" id="ARBA00024687"/>
    </source>
</evidence>
<feature type="compositionally biased region" description="Polar residues" evidence="11">
    <location>
        <begin position="269"/>
        <end position="282"/>
    </location>
</feature>
<evidence type="ECO:0000256" key="8">
    <source>
        <dbReference type="ARBA" id="ARBA00023136"/>
    </source>
</evidence>
<dbReference type="OrthoDB" id="8918678at2759"/>
<evidence type="ECO:0000256" key="11">
    <source>
        <dbReference type="SAM" id="MobiDB-lite"/>
    </source>
</evidence>
<feature type="domain" description="Sec16 Sec23-binding" evidence="12">
    <location>
        <begin position="1072"/>
        <end position="1371"/>
    </location>
</feature>
<proteinExistence type="inferred from homology"/>
<feature type="region of interest" description="Disordered" evidence="11">
    <location>
        <begin position="1"/>
        <end position="849"/>
    </location>
</feature>
<dbReference type="GO" id="GO:0006914">
    <property type="term" value="P:autophagy"/>
    <property type="evidence" value="ECO:0007669"/>
    <property type="project" value="UniProtKB-KW"/>
</dbReference>
<evidence type="ECO:0000256" key="3">
    <source>
        <dbReference type="ARBA" id="ARBA00022448"/>
    </source>
</evidence>
<feature type="compositionally biased region" description="Low complexity" evidence="11">
    <location>
        <begin position="1484"/>
        <end position="1493"/>
    </location>
</feature>
<feature type="compositionally biased region" description="Basic and acidic residues" evidence="11">
    <location>
        <begin position="161"/>
        <end position="182"/>
    </location>
</feature>
<dbReference type="Proteomes" id="UP000800200">
    <property type="component" value="Unassembled WGS sequence"/>
</dbReference>
<feature type="compositionally biased region" description="Polar residues" evidence="11">
    <location>
        <begin position="775"/>
        <end position="784"/>
    </location>
</feature>
<dbReference type="InterPro" id="IPR024340">
    <property type="entry name" value="Sec16_CCD"/>
</dbReference>
<dbReference type="Pfam" id="PF12931">
    <property type="entry name" value="TPR_Sec16"/>
    <property type="match status" value="1"/>
</dbReference>
<comment type="function">
    <text evidence="9 10">Involved in the initiation of assembly of the COPII coat required for the formation of transport vesicles from the endoplasmic reticulum (ER) and the selection of cargo molecules. Also involved in autophagy.</text>
</comment>
<dbReference type="GO" id="GO:0070971">
    <property type="term" value="C:endoplasmic reticulum exit site"/>
    <property type="evidence" value="ECO:0007669"/>
    <property type="project" value="UniProtKB-ARBA"/>
</dbReference>
<keyword evidence="3 10" id="KW-0813">Transport</keyword>
<keyword evidence="7 10" id="KW-0072">Autophagy</keyword>
<comment type="subcellular location">
    <subcellularLocation>
        <location evidence="1">Endoplasmic reticulum membrane</location>
        <topology evidence="1">Peripheral membrane protein</topology>
        <orientation evidence="1">Cytoplasmic side</orientation>
    </subcellularLocation>
</comment>
<feature type="compositionally biased region" description="Low complexity" evidence="11">
    <location>
        <begin position="488"/>
        <end position="511"/>
    </location>
</feature>
<dbReference type="PANTHER" id="PTHR13402:SF6">
    <property type="entry name" value="SECRETORY 16, ISOFORM I"/>
    <property type="match status" value="1"/>
</dbReference>
<accession>A0A6A6DSX9</accession>
<evidence type="ECO:0000256" key="10">
    <source>
        <dbReference type="RuleBase" id="RU364101"/>
    </source>
</evidence>
<comment type="similarity">
    <text evidence="2 10">Belongs to the SEC16 family.</text>
</comment>
<dbReference type="FunFam" id="1.25.40.1030:FF:000008">
    <property type="entry name" value="Protein transport protein sec16"/>
    <property type="match status" value="1"/>
</dbReference>
<evidence type="ECO:0000256" key="5">
    <source>
        <dbReference type="ARBA" id="ARBA00022892"/>
    </source>
</evidence>
<gene>
    <name evidence="14" type="ORF">K469DRAFT_219588</name>
</gene>
<feature type="compositionally biased region" description="Acidic residues" evidence="11">
    <location>
        <begin position="327"/>
        <end position="338"/>
    </location>
</feature>
<dbReference type="PANTHER" id="PTHR13402">
    <property type="entry name" value="RGPR-RELATED"/>
    <property type="match status" value="1"/>
</dbReference>
<feature type="compositionally biased region" description="Pro residues" evidence="11">
    <location>
        <begin position="554"/>
        <end position="566"/>
    </location>
</feature>
<evidence type="ECO:0000256" key="4">
    <source>
        <dbReference type="ARBA" id="ARBA00022824"/>
    </source>
</evidence>
<evidence type="ECO:0000313" key="14">
    <source>
        <dbReference type="EMBL" id="KAF2182757.1"/>
    </source>
</evidence>
<dbReference type="Pfam" id="PF12932">
    <property type="entry name" value="Sec16"/>
    <property type="match status" value="1"/>
</dbReference>
<name>A0A6A6DSX9_9PEZI</name>
<keyword evidence="8 10" id="KW-0472">Membrane</keyword>
<dbReference type="GO" id="GO:0012507">
    <property type="term" value="C:ER to Golgi transport vesicle membrane"/>
    <property type="evidence" value="ECO:0007669"/>
    <property type="project" value="TreeGrafter"/>
</dbReference>
<feature type="compositionally biased region" description="Low complexity" evidence="11">
    <location>
        <begin position="345"/>
        <end position="357"/>
    </location>
</feature>
<keyword evidence="6 10" id="KW-0653">Protein transport</keyword>
<evidence type="ECO:0000256" key="2">
    <source>
        <dbReference type="ARBA" id="ARBA00005927"/>
    </source>
</evidence>
<evidence type="ECO:0000259" key="13">
    <source>
        <dbReference type="Pfam" id="PF12932"/>
    </source>
</evidence>
<feature type="compositionally biased region" description="Basic residues" evidence="11">
    <location>
        <begin position="1816"/>
        <end position="1825"/>
    </location>
</feature>
<dbReference type="GO" id="GO:0015031">
    <property type="term" value="P:protein transport"/>
    <property type="evidence" value="ECO:0007669"/>
    <property type="project" value="UniProtKB-KW"/>
</dbReference>
<feature type="compositionally biased region" description="Basic and acidic residues" evidence="11">
    <location>
        <begin position="1616"/>
        <end position="1646"/>
    </location>
</feature>
<feature type="region of interest" description="Disordered" evidence="11">
    <location>
        <begin position="1416"/>
        <end position="1655"/>
    </location>
</feature>
<feature type="compositionally biased region" description="Low complexity" evidence="11">
    <location>
        <begin position="639"/>
        <end position="657"/>
    </location>
</feature>
<dbReference type="EMBL" id="ML994646">
    <property type="protein sequence ID" value="KAF2182757.1"/>
    <property type="molecule type" value="Genomic_DNA"/>
</dbReference>
<feature type="compositionally biased region" description="Polar residues" evidence="11">
    <location>
        <begin position="403"/>
        <end position="424"/>
    </location>
</feature>
<evidence type="ECO:0000256" key="1">
    <source>
        <dbReference type="ARBA" id="ARBA00004397"/>
    </source>
</evidence>
<keyword evidence="5 10" id="KW-0931">ER-Golgi transport</keyword>